<comment type="similarity">
    <text evidence="1">Belongs to the cycloisomerase 2 family.</text>
</comment>
<feature type="compositionally biased region" description="Basic and acidic residues" evidence="2">
    <location>
        <begin position="140"/>
        <end position="156"/>
    </location>
</feature>
<dbReference type="SUPFAM" id="SSF51004">
    <property type="entry name" value="C-terminal (heme d1) domain of cytochrome cd1-nitrite reductase"/>
    <property type="match status" value="1"/>
</dbReference>
<name>A0ABW3S1N9_9BACL</name>
<dbReference type="InterPro" id="IPR019405">
    <property type="entry name" value="Lactonase_7-beta_prop"/>
</dbReference>
<dbReference type="PANTHER" id="PTHR30344">
    <property type="entry name" value="6-PHOSPHOGLUCONOLACTONASE-RELATED"/>
    <property type="match status" value="1"/>
</dbReference>
<reference evidence="4" key="1">
    <citation type="journal article" date="2019" name="Int. J. Syst. Evol. Microbiol.">
        <title>The Global Catalogue of Microorganisms (GCM) 10K type strain sequencing project: providing services to taxonomists for standard genome sequencing and annotation.</title>
        <authorList>
            <consortium name="The Broad Institute Genomics Platform"/>
            <consortium name="The Broad Institute Genome Sequencing Center for Infectious Disease"/>
            <person name="Wu L."/>
            <person name="Ma J."/>
        </authorList>
    </citation>
    <scope>NUCLEOTIDE SEQUENCE [LARGE SCALE GENOMIC DNA]</scope>
    <source>
        <strain evidence="4">CCUG 59189</strain>
    </source>
</reference>
<comment type="caution">
    <text evidence="3">The sequence shown here is derived from an EMBL/GenBank/DDBJ whole genome shotgun (WGS) entry which is preliminary data.</text>
</comment>
<dbReference type="RefSeq" id="WP_379320505.1">
    <property type="nucleotide sequence ID" value="NZ_JBHTLM010000013.1"/>
</dbReference>
<evidence type="ECO:0000256" key="2">
    <source>
        <dbReference type="SAM" id="MobiDB-lite"/>
    </source>
</evidence>
<sequence>MTEKHQRLTVFVGSYAETANSGVYLYEMDPSSGAMQRLDEAGGMKNPTFLSVDEINHRLYAISETQSEGERIGEAVAFAVDSARGLLQELNRSTTIRPSASHIQLDRANRFVAVSGYHGGNVGLVQVQADGLIGQLINEQQHKGHGADPARQDRPHPHSVLFSPDNRFALVADLGLDKIIVYALDSAAGKLTLQSEVHTPAGSGPRHMAFHPNGRYLYSINEVNSTISSFSFDPEGGCLELLDTVSTLPSGFEGENTTAEIAISGDGRFLYGSNRGHDSIVQFSIDGASGKLTYVEHVSSEGEHPRHFAITPDGKHLITANRDSNNLVVFKVDKESGKLKSTGLTYNVSKPVCVKPVQFEI</sequence>
<dbReference type="InterPro" id="IPR015943">
    <property type="entry name" value="WD40/YVTN_repeat-like_dom_sf"/>
</dbReference>
<dbReference type="InterPro" id="IPR050282">
    <property type="entry name" value="Cycloisomerase_2"/>
</dbReference>
<evidence type="ECO:0000313" key="3">
    <source>
        <dbReference type="EMBL" id="MFD1178061.1"/>
    </source>
</evidence>
<feature type="region of interest" description="Disordered" evidence="2">
    <location>
        <begin position="140"/>
        <end position="159"/>
    </location>
</feature>
<proteinExistence type="inferred from homology"/>
<gene>
    <name evidence="3" type="ORF">ACFQ3W_17365</name>
</gene>
<dbReference type="EMBL" id="JBHTLM010000013">
    <property type="protein sequence ID" value="MFD1178061.1"/>
    <property type="molecule type" value="Genomic_DNA"/>
</dbReference>
<evidence type="ECO:0000256" key="1">
    <source>
        <dbReference type="ARBA" id="ARBA00005564"/>
    </source>
</evidence>
<keyword evidence="4" id="KW-1185">Reference proteome</keyword>
<evidence type="ECO:0000313" key="4">
    <source>
        <dbReference type="Proteomes" id="UP001597262"/>
    </source>
</evidence>
<dbReference type="Pfam" id="PF10282">
    <property type="entry name" value="Lactonase"/>
    <property type="match status" value="1"/>
</dbReference>
<dbReference type="Gene3D" id="2.130.10.10">
    <property type="entry name" value="YVTN repeat-like/Quinoprotein amine dehydrogenase"/>
    <property type="match status" value="1"/>
</dbReference>
<organism evidence="3 4">
    <name type="scientific">Paenibacillus puldeungensis</name>
    <dbReference type="NCBI Taxonomy" id="696536"/>
    <lineage>
        <taxon>Bacteria</taxon>
        <taxon>Bacillati</taxon>
        <taxon>Bacillota</taxon>
        <taxon>Bacilli</taxon>
        <taxon>Bacillales</taxon>
        <taxon>Paenibacillaceae</taxon>
        <taxon>Paenibacillus</taxon>
    </lineage>
</organism>
<dbReference type="Proteomes" id="UP001597262">
    <property type="component" value="Unassembled WGS sequence"/>
</dbReference>
<accession>A0ABW3S1N9</accession>
<protein>
    <submittedName>
        <fullName evidence="3">Lactonase family protein</fullName>
    </submittedName>
</protein>
<dbReference type="PANTHER" id="PTHR30344:SF1">
    <property type="entry name" value="6-PHOSPHOGLUCONOLACTONASE"/>
    <property type="match status" value="1"/>
</dbReference>
<dbReference type="InterPro" id="IPR011048">
    <property type="entry name" value="Haem_d1_sf"/>
</dbReference>